<evidence type="ECO:0000313" key="8">
    <source>
        <dbReference type="EMBL" id="CAB4839090.1"/>
    </source>
</evidence>
<dbReference type="SUPFAM" id="SSF53613">
    <property type="entry name" value="Ribokinase-like"/>
    <property type="match status" value="1"/>
</dbReference>
<evidence type="ECO:0000256" key="2">
    <source>
        <dbReference type="ARBA" id="ARBA00022840"/>
    </source>
</evidence>
<keyword evidence="3" id="KW-0521">NADP</keyword>
<keyword evidence="1" id="KW-0547">Nucleotide-binding</keyword>
<dbReference type="GO" id="GO:0110051">
    <property type="term" value="P:metabolite repair"/>
    <property type="evidence" value="ECO:0007669"/>
    <property type="project" value="TreeGrafter"/>
</dbReference>
<dbReference type="PANTHER" id="PTHR12592">
    <property type="entry name" value="ATP-DEPENDENT (S)-NAD(P)H-HYDRATE DEHYDRATASE FAMILY MEMBER"/>
    <property type="match status" value="1"/>
</dbReference>
<dbReference type="GO" id="GO:0005524">
    <property type="term" value="F:ATP binding"/>
    <property type="evidence" value="ECO:0007669"/>
    <property type="project" value="UniProtKB-KW"/>
</dbReference>
<evidence type="ECO:0000256" key="1">
    <source>
        <dbReference type="ARBA" id="ARBA00022741"/>
    </source>
</evidence>
<evidence type="ECO:0000313" key="9">
    <source>
        <dbReference type="EMBL" id="CAB5042229.1"/>
    </source>
</evidence>
<dbReference type="EMBL" id="CAFARE010000064">
    <property type="protein sequence ID" value="CAB4839090.1"/>
    <property type="molecule type" value="Genomic_DNA"/>
</dbReference>
<dbReference type="AlphaFoldDB" id="A0A6J7SLK4"/>
<dbReference type="EMBL" id="CAFAAA010000030">
    <property type="protein sequence ID" value="CAB4783571.1"/>
    <property type="molecule type" value="Genomic_DNA"/>
</dbReference>
<dbReference type="EMBL" id="CAFBQC010000029">
    <property type="protein sequence ID" value="CAB5042229.1"/>
    <property type="molecule type" value="Genomic_DNA"/>
</dbReference>
<accession>A0A6J7SLK4</accession>
<dbReference type="Pfam" id="PF01256">
    <property type="entry name" value="Carb_kinase"/>
    <property type="match status" value="1"/>
</dbReference>
<proteinExistence type="inferred from homology"/>
<evidence type="ECO:0000313" key="7">
    <source>
        <dbReference type="EMBL" id="CAB4783571.1"/>
    </source>
</evidence>
<dbReference type="PROSITE" id="PS51383">
    <property type="entry name" value="YJEF_C_3"/>
    <property type="match status" value="1"/>
</dbReference>
<dbReference type="CDD" id="cd01171">
    <property type="entry name" value="YXKO-related"/>
    <property type="match status" value="1"/>
</dbReference>
<reference evidence="9" key="1">
    <citation type="submission" date="2020-05" db="EMBL/GenBank/DDBJ databases">
        <authorList>
            <person name="Chiriac C."/>
            <person name="Salcher M."/>
            <person name="Ghai R."/>
            <person name="Kavagutti S V."/>
        </authorList>
    </citation>
    <scope>NUCLEOTIDE SEQUENCE</scope>
</reference>
<dbReference type="HAMAP" id="MF_01965">
    <property type="entry name" value="NADHX_dehydratase"/>
    <property type="match status" value="1"/>
</dbReference>
<dbReference type="PANTHER" id="PTHR12592:SF0">
    <property type="entry name" value="ATP-DEPENDENT (S)-NAD(P)H-HYDRATE DEHYDRATASE"/>
    <property type="match status" value="1"/>
</dbReference>
<dbReference type="PROSITE" id="PS01050">
    <property type="entry name" value="YJEF_C_2"/>
    <property type="match status" value="1"/>
</dbReference>
<feature type="domain" description="YjeF C-terminal" evidence="6">
    <location>
        <begin position="12"/>
        <end position="282"/>
    </location>
</feature>
<dbReference type="InterPro" id="IPR000631">
    <property type="entry name" value="CARKD"/>
</dbReference>
<dbReference type="InterPro" id="IPR029056">
    <property type="entry name" value="Ribokinase-like"/>
</dbReference>
<evidence type="ECO:0000256" key="5">
    <source>
        <dbReference type="ARBA" id="ARBA00023239"/>
    </source>
</evidence>
<dbReference type="EMBL" id="CAFBRA010000025">
    <property type="protein sequence ID" value="CAB5073799.1"/>
    <property type="molecule type" value="Genomic_DNA"/>
</dbReference>
<gene>
    <name evidence="7" type="ORF">UFOPK2942_00919</name>
    <name evidence="8" type="ORF">UFOPK3232_01231</name>
    <name evidence="9" type="ORF">UFOPK4242_00710</name>
    <name evidence="10" type="ORF">UFOPK4382_00517</name>
</gene>
<evidence type="ECO:0000259" key="6">
    <source>
        <dbReference type="PROSITE" id="PS51383"/>
    </source>
</evidence>
<sequence length="284" mass="29591">MSEIQVVSKKWTARDAKRCIVIPTDLDHKYSRGVLGVIAGSAQYPGAAVLSTSAAAATGVGMIRFHSSSGLAHLVLHARPSVVVQPGKVSAWLVGPGIDAKKYSDFTTWLRHRWFTLVRLQSVPTVLDAGALALAGSLEQPTLITPHSGELSKLLTARGVHVSVEAIEGNPRKWVVQAAQTLGVTVLLKGSKTFVANDALLVELPAATPWLATAGSGDVLAGIIGALVATNTVEILNDSNRLAHVAATGAYIHAQAALLASRGGPISAEMIVDQISGAISQLLK</sequence>
<dbReference type="GO" id="GO:0052855">
    <property type="term" value="F:ADP-dependent NAD(P)H-hydrate dehydratase activity"/>
    <property type="evidence" value="ECO:0007669"/>
    <property type="project" value="TreeGrafter"/>
</dbReference>
<evidence type="ECO:0000313" key="10">
    <source>
        <dbReference type="EMBL" id="CAB5073799.1"/>
    </source>
</evidence>
<evidence type="ECO:0000256" key="4">
    <source>
        <dbReference type="ARBA" id="ARBA00023027"/>
    </source>
</evidence>
<keyword evidence="5" id="KW-0456">Lyase</keyword>
<protein>
    <submittedName>
        <fullName evidence="9">Unannotated protein</fullName>
    </submittedName>
</protein>
<dbReference type="Gene3D" id="3.40.1190.20">
    <property type="match status" value="1"/>
</dbReference>
<dbReference type="GO" id="GO:0052856">
    <property type="term" value="F:NAD(P)HX epimerase activity"/>
    <property type="evidence" value="ECO:0007669"/>
    <property type="project" value="TreeGrafter"/>
</dbReference>
<evidence type="ECO:0000256" key="3">
    <source>
        <dbReference type="ARBA" id="ARBA00022857"/>
    </source>
</evidence>
<organism evidence="9">
    <name type="scientific">freshwater metagenome</name>
    <dbReference type="NCBI Taxonomy" id="449393"/>
    <lineage>
        <taxon>unclassified sequences</taxon>
        <taxon>metagenomes</taxon>
        <taxon>ecological metagenomes</taxon>
    </lineage>
</organism>
<dbReference type="InterPro" id="IPR017953">
    <property type="entry name" value="Carbohydrate_kinase_pred_CS"/>
</dbReference>
<keyword evidence="4" id="KW-0520">NAD</keyword>
<name>A0A6J7SLK4_9ZZZZ</name>
<keyword evidence="2" id="KW-0067">ATP-binding</keyword>